<feature type="transmembrane region" description="Helical" evidence="7">
    <location>
        <begin position="75"/>
        <end position="96"/>
    </location>
</feature>
<name>A0A159ZY70_PSEFL</name>
<evidence type="ECO:0000313" key="9">
    <source>
        <dbReference type="EMBL" id="AMZ71288.1"/>
    </source>
</evidence>
<evidence type="ECO:0000256" key="1">
    <source>
        <dbReference type="ARBA" id="ARBA00004141"/>
    </source>
</evidence>
<dbReference type="PANTHER" id="PTHR11403:SF6">
    <property type="entry name" value="NITRIC OXIDE REDUCTASE SUBUNIT E"/>
    <property type="match status" value="1"/>
</dbReference>
<dbReference type="GO" id="GO:0019646">
    <property type="term" value="P:aerobic electron transport chain"/>
    <property type="evidence" value="ECO:0007669"/>
    <property type="project" value="InterPro"/>
</dbReference>
<evidence type="ECO:0000256" key="6">
    <source>
        <dbReference type="RuleBase" id="RU003376"/>
    </source>
</evidence>
<feature type="transmembrane region" description="Helical" evidence="7">
    <location>
        <begin position="145"/>
        <end position="168"/>
    </location>
</feature>
<dbReference type="Gene3D" id="1.20.120.80">
    <property type="entry name" value="Cytochrome c oxidase, subunit III, four-helix bundle"/>
    <property type="match status" value="1"/>
</dbReference>
<feature type="transmembrane region" description="Helical" evidence="7">
    <location>
        <begin position="108"/>
        <end position="125"/>
    </location>
</feature>
<proteinExistence type="inferred from homology"/>
<dbReference type="EMBL" id="CP015225">
    <property type="protein sequence ID" value="AMZ71288.1"/>
    <property type="molecule type" value="Genomic_DNA"/>
</dbReference>
<organism evidence="9 10">
    <name type="scientific">Pseudomonas fluorescens</name>
    <dbReference type="NCBI Taxonomy" id="294"/>
    <lineage>
        <taxon>Bacteria</taxon>
        <taxon>Pseudomonadati</taxon>
        <taxon>Pseudomonadota</taxon>
        <taxon>Gammaproteobacteria</taxon>
        <taxon>Pseudomonadales</taxon>
        <taxon>Pseudomonadaceae</taxon>
        <taxon>Pseudomonas</taxon>
    </lineage>
</organism>
<dbReference type="PANTHER" id="PTHR11403">
    <property type="entry name" value="CYTOCHROME C OXIDASE SUBUNIT III"/>
    <property type="match status" value="1"/>
</dbReference>
<evidence type="ECO:0000256" key="5">
    <source>
        <dbReference type="ARBA" id="ARBA00023136"/>
    </source>
</evidence>
<reference evidence="10" key="1">
    <citation type="submission" date="2016-04" db="EMBL/GenBank/DDBJ databases">
        <authorList>
            <person name="Ray J."/>
            <person name="Price M."/>
            <person name="Deutschbauer A."/>
        </authorList>
    </citation>
    <scope>NUCLEOTIDE SEQUENCE [LARGE SCALE GENOMIC DNA]</scope>
    <source>
        <strain evidence="10">FW300-N2E2</strain>
    </source>
</reference>
<feature type="domain" description="Heme-copper oxidase subunit III family profile" evidence="8">
    <location>
        <begin position="1"/>
        <end position="210"/>
    </location>
</feature>
<dbReference type="InterPro" id="IPR013833">
    <property type="entry name" value="Cyt_c_oxidase_su3_a-hlx"/>
</dbReference>
<evidence type="ECO:0000256" key="7">
    <source>
        <dbReference type="SAM" id="Phobius"/>
    </source>
</evidence>
<evidence type="ECO:0000259" key="8">
    <source>
        <dbReference type="PROSITE" id="PS50253"/>
    </source>
</evidence>
<dbReference type="GO" id="GO:0004129">
    <property type="term" value="F:cytochrome-c oxidase activity"/>
    <property type="evidence" value="ECO:0007669"/>
    <property type="project" value="InterPro"/>
</dbReference>
<evidence type="ECO:0000256" key="2">
    <source>
        <dbReference type="ARBA" id="ARBA00010581"/>
    </source>
</evidence>
<evidence type="ECO:0000256" key="4">
    <source>
        <dbReference type="ARBA" id="ARBA00022989"/>
    </source>
</evidence>
<keyword evidence="3 6" id="KW-0812">Transmembrane</keyword>
<dbReference type="Pfam" id="PF00510">
    <property type="entry name" value="COX3"/>
    <property type="match status" value="1"/>
</dbReference>
<dbReference type="SUPFAM" id="SSF81452">
    <property type="entry name" value="Cytochrome c oxidase subunit III-like"/>
    <property type="match status" value="1"/>
</dbReference>
<gene>
    <name evidence="9" type="ORF">TK06_09305</name>
</gene>
<evidence type="ECO:0000313" key="10">
    <source>
        <dbReference type="Proteomes" id="UP000076083"/>
    </source>
</evidence>
<dbReference type="GO" id="GO:0005886">
    <property type="term" value="C:plasma membrane"/>
    <property type="evidence" value="ECO:0007669"/>
    <property type="project" value="UniProtKB-SubCell"/>
</dbReference>
<feature type="transmembrane region" description="Helical" evidence="7">
    <location>
        <begin position="35"/>
        <end position="55"/>
    </location>
</feature>
<comment type="similarity">
    <text evidence="2 6">Belongs to the cytochrome c oxidase subunit 3 family.</text>
</comment>
<dbReference type="InterPro" id="IPR024791">
    <property type="entry name" value="Cyt_c/ubiquinol_Oxase_su3"/>
</dbReference>
<reference evidence="9 10" key="2">
    <citation type="journal article" date="2018" name="Nature">
        <title>Mutant phenotypes for thousands of bacterial genes of unknown function.</title>
        <authorList>
            <person name="Price M.N."/>
            <person name="Wetmore K.M."/>
            <person name="Waters R.J."/>
            <person name="Callaghan M."/>
            <person name="Ray J."/>
            <person name="Liu H."/>
            <person name="Kuehl J.V."/>
            <person name="Melnyk R.A."/>
            <person name="Lamson J.S."/>
            <person name="Suh Y."/>
            <person name="Carlson H.K."/>
            <person name="Esquivel Z."/>
            <person name="Sadeeshkumar H."/>
            <person name="Chakraborty R."/>
            <person name="Zane G.M."/>
            <person name="Rubin B.E."/>
            <person name="Wall J.D."/>
            <person name="Visel A."/>
            <person name="Bristow J."/>
            <person name="Blow M.J."/>
            <person name="Arkin A.P."/>
            <person name="Deutschbauer A.M."/>
        </authorList>
    </citation>
    <scope>NUCLEOTIDE SEQUENCE [LARGE SCALE GENOMIC DNA]</scope>
    <source>
        <strain evidence="9 10">FW300-N2E2</strain>
    </source>
</reference>
<keyword evidence="4 7" id="KW-1133">Transmembrane helix</keyword>
<comment type="subcellular location">
    <subcellularLocation>
        <location evidence="6">Cell membrane</location>
        <topology evidence="6">Multi-pass membrane protein</topology>
    </subcellularLocation>
    <subcellularLocation>
        <location evidence="1">Membrane</location>
        <topology evidence="1">Multi-pass membrane protein</topology>
    </subcellularLocation>
</comment>
<dbReference type="AlphaFoldDB" id="A0A159ZY70"/>
<dbReference type="RefSeq" id="WP_063321848.1">
    <property type="nucleotide sequence ID" value="NZ_CP015225.1"/>
</dbReference>
<sequence>MTSQVPDFLCNDVAMPIEGKPSHAADDNHPGEAGIWVFIFGDMMIFSALFLTFLWNNRQDRSAFSNDAGSLFQSIGGINTLILLLSSYLVVLAVGAQRRGHTVRAGRLILGALVCALGFASLKAIEYSIEVANGHTPTSSLFFTFYFVLTGIHLLHVLIGVCLLSLWWSRCNSQASWSDERAFVEISAVYWHMVDLLWILIYTLLYLVCIA</sequence>
<protein>
    <recommendedName>
        <fullName evidence="8">Heme-copper oxidase subunit III family profile domain-containing protein</fullName>
    </recommendedName>
</protein>
<dbReference type="PROSITE" id="PS50253">
    <property type="entry name" value="COX3"/>
    <property type="match status" value="1"/>
</dbReference>
<keyword evidence="5 7" id="KW-0472">Membrane</keyword>
<evidence type="ECO:0000256" key="3">
    <source>
        <dbReference type="ARBA" id="ARBA00022692"/>
    </source>
</evidence>
<dbReference type="InterPro" id="IPR035973">
    <property type="entry name" value="Cyt_c_oxidase_su3-like_sf"/>
</dbReference>
<accession>A0A159ZY70</accession>
<dbReference type="InterPro" id="IPR000298">
    <property type="entry name" value="Cyt_c_oxidase-like_su3"/>
</dbReference>
<dbReference type="Proteomes" id="UP000076083">
    <property type="component" value="Chromosome"/>
</dbReference>
<feature type="transmembrane region" description="Helical" evidence="7">
    <location>
        <begin position="189"/>
        <end position="208"/>
    </location>
</feature>